<protein>
    <submittedName>
        <fullName evidence="1">Uncharacterized protein</fullName>
    </submittedName>
</protein>
<dbReference type="EMBL" id="CP025491">
    <property type="protein sequence ID" value="AUH73428.1"/>
    <property type="molecule type" value="Genomic_DNA"/>
</dbReference>
<dbReference type="Proteomes" id="UP000234343">
    <property type="component" value="Chromosome"/>
</dbReference>
<evidence type="ECO:0000313" key="2">
    <source>
        <dbReference type="Proteomes" id="UP000234343"/>
    </source>
</evidence>
<organism evidence="1 2">
    <name type="scientific">Legionella sainthelensi</name>
    <dbReference type="NCBI Taxonomy" id="28087"/>
    <lineage>
        <taxon>Bacteria</taxon>
        <taxon>Pseudomonadati</taxon>
        <taxon>Pseudomonadota</taxon>
        <taxon>Gammaproteobacteria</taxon>
        <taxon>Legionellales</taxon>
        <taxon>Legionellaceae</taxon>
        <taxon>Legionella</taxon>
    </lineage>
</organism>
<dbReference type="AlphaFoldDB" id="A0A2H5FPC9"/>
<dbReference type="KEGG" id="lsh:CAB17_16250"/>
<reference evidence="1 2" key="1">
    <citation type="submission" date="2017-12" db="EMBL/GenBank/DDBJ databases">
        <title>Legionella sainthelensi LA01-117, whole genome sequence of a clinical isolate from New Zealand.</title>
        <authorList>
            <person name="Cree S.L."/>
            <person name="Slow S."/>
            <person name="Kennedy M.A."/>
            <person name="Murdoch D.R."/>
            <person name="Biggs P.J."/>
            <person name="Anderson T."/>
        </authorList>
    </citation>
    <scope>NUCLEOTIDE SEQUENCE [LARGE SCALE GENOMIC DNA]</scope>
    <source>
        <strain evidence="1 2">LA01-117</strain>
    </source>
</reference>
<name>A0A2H5FPC9_9GAMM</name>
<sequence>MTEITKDASKKSTSTKTDRFIDVMNKIEKQNKTKPGIEKKPNDTNIYDSLAEIAPTIDDALERYFNDEEHNANKSFSRR</sequence>
<dbReference type="RefSeq" id="WP_101900949.1">
    <property type="nucleotide sequence ID" value="NZ_CP025491.2"/>
</dbReference>
<accession>A0A2H5FPC9</accession>
<gene>
    <name evidence="1" type="ORF">CAB17_16250</name>
</gene>
<keyword evidence="2" id="KW-1185">Reference proteome</keyword>
<proteinExistence type="predicted"/>
<evidence type="ECO:0000313" key="1">
    <source>
        <dbReference type="EMBL" id="AUH73428.1"/>
    </source>
</evidence>